<evidence type="ECO:0000313" key="2">
    <source>
        <dbReference type="EMBL" id="MBT0774031.1"/>
    </source>
</evidence>
<proteinExistence type="predicted"/>
<keyword evidence="3" id="KW-1185">Reference proteome</keyword>
<evidence type="ECO:0000313" key="3">
    <source>
        <dbReference type="Proteomes" id="UP001197247"/>
    </source>
</evidence>
<dbReference type="InterPro" id="IPR022435">
    <property type="entry name" value="Surface-anchored_actinobac"/>
</dbReference>
<feature type="compositionally biased region" description="Low complexity" evidence="1">
    <location>
        <begin position="256"/>
        <end position="274"/>
    </location>
</feature>
<evidence type="ECO:0000256" key="1">
    <source>
        <dbReference type="SAM" id="MobiDB-lite"/>
    </source>
</evidence>
<dbReference type="NCBIfam" id="TIGR03769">
    <property type="entry name" value="P_ac_wall_RPT"/>
    <property type="match status" value="1"/>
</dbReference>
<reference evidence="2 3" key="1">
    <citation type="submission" date="2021-05" db="EMBL/GenBank/DDBJ databases">
        <title>Kineosporia and Streptomyces sp. nov. two new marine actinobacteria isolated from Coral.</title>
        <authorList>
            <person name="Buangrab K."/>
            <person name="Sutthacheep M."/>
            <person name="Yeemin T."/>
            <person name="Harunari E."/>
            <person name="Igarashi Y."/>
            <person name="Kanchanasin P."/>
            <person name="Tanasupawat S."/>
            <person name="Phongsopitanun W."/>
        </authorList>
    </citation>
    <scope>NUCLEOTIDE SEQUENCE [LARGE SCALE GENOMIC DNA]</scope>
    <source>
        <strain evidence="2 3">J2-2</strain>
    </source>
</reference>
<dbReference type="Proteomes" id="UP001197247">
    <property type="component" value="Unassembled WGS sequence"/>
</dbReference>
<sequence length="437" mass="44425">MGSARIGRFLGSPGGRAKVAGALTAALGGALVLVTALAPSASAADWNGRLVLAQGHLDAVHLELEGSALSVGLREDITGNKVIRASDEVVIQVTDAARQTIPSDASYAFLGEAGDEFWLIPQVQDPDVVWAGWDTEEIETGDVRDDQVTLTLTNVSGPGSPVRIYSTGTFGQPTPLIDNLAGLVDITVPSNSHVHANWAFFEPGLYELTFQASAVTAAGTPVQGSATYQFVVGDLPSTDPEPTPTDPGSTPPPTTTPTTTASPTGSPTDPPAGGNSSVTQSIRATIGDDDGGLVLSVDPEDRSVILPAASLDPSGNHWSAGGELRPVTVTDTRTGSPGWNVAGQVSDFTGDTGQFPGKHLGWTPKILDQATGTAVTPGATVLPALTSGDGLAHSSTLAVAPAGTGRGVTVLGAGLELDVPAETETGSYEATLTLTVI</sequence>
<organism evidence="2 3">
    <name type="scientific">Kineosporia corallincola</name>
    <dbReference type="NCBI Taxonomy" id="2835133"/>
    <lineage>
        <taxon>Bacteria</taxon>
        <taxon>Bacillati</taxon>
        <taxon>Actinomycetota</taxon>
        <taxon>Actinomycetes</taxon>
        <taxon>Kineosporiales</taxon>
        <taxon>Kineosporiaceae</taxon>
        <taxon>Kineosporia</taxon>
    </lineage>
</organism>
<feature type="compositionally biased region" description="Pro residues" evidence="1">
    <location>
        <begin position="239"/>
        <end position="255"/>
    </location>
</feature>
<dbReference type="RefSeq" id="WP_214160564.1">
    <property type="nucleotide sequence ID" value="NZ_JAHBAY010000022.1"/>
</dbReference>
<name>A0ABS5TT84_9ACTN</name>
<comment type="caution">
    <text evidence="2">The sequence shown here is derived from an EMBL/GenBank/DDBJ whole genome shotgun (WGS) entry which is preliminary data.</text>
</comment>
<protein>
    <submittedName>
        <fullName evidence="2">Choice-of-anchor M domain-containing protein</fullName>
    </submittedName>
</protein>
<gene>
    <name evidence="2" type="ORF">KIH74_34115</name>
</gene>
<accession>A0ABS5TT84</accession>
<dbReference type="NCBIfam" id="NF038134">
    <property type="entry name" value="choice_anch_M"/>
    <property type="match status" value="1"/>
</dbReference>
<dbReference type="EMBL" id="JAHBAY010000022">
    <property type="protein sequence ID" value="MBT0774031.1"/>
    <property type="molecule type" value="Genomic_DNA"/>
</dbReference>
<feature type="region of interest" description="Disordered" evidence="1">
    <location>
        <begin position="232"/>
        <end position="279"/>
    </location>
</feature>